<evidence type="ECO:0000256" key="1">
    <source>
        <dbReference type="ARBA" id="ARBA00001946"/>
    </source>
</evidence>
<reference evidence="6" key="1">
    <citation type="submission" date="2017-09" db="EMBL/GenBank/DDBJ databases">
        <authorList>
            <person name="Varghese N."/>
            <person name="Submissions S."/>
        </authorList>
    </citation>
    <scope>NUCLEOTIDE SEQUENCE [LARGE SCALE GENOMIC DNA]</scope>
    <source>
        <strain evidence="6">MSL47</strain>
    </source>
</reference>
<dbReference type="Proteomes" id="UP000219573">
    <property type="component" value="Unassembled WGS sequence"/>
</dbReference>
<feature type="domain" description="Nudix hydrolase" evidence="4">
    <location>
        <begin position="49"/>
        <end position="177"/>
    </location>
</feature>
<name>A0A285HMC5_9FIRM</name>
<keyword evidence="6" id="KW-1185">Reference proteome</keyword>
<dbReference type="GO" id="GO:0005829">
    <property type="term" value="C:cytosol"/>
    <property type="evidence" value="ECO:0007669"/>
    <property type="project" value="TreeGrafter"/>
</dbReference>
<proteinExistence type="inferred from homology"/>
<organism evidence="5 6">
    <name type="scientific">Orenia metallireducens</name>
    <dbReference type="NCBI Taxonomy" id="1413210"/>
    <lineage>
        <taxon>Bacteria</taxon>
        <taxon>Bacillati</taxon>
        <taxon>Bacillota</taxon>
        <taxon>Clostridia</taxon>
        <taxon>Halanaerobiales</taxon>
        <taxon>Halobacteroidaceae</taxon>
        <taxon>Orenia</taxon>
    </lineage>
</organism>
<dbReference type="InterPro" id="IPR020084">
    <property type="entry name" value="NUDIX_hydrolase_CS"/>
</dbReference>
<dbReference type="PANTHER" id="PTHR11839">
    <property type="entry name" value="UDP/ADP-SUGAR PYROPHOSPHATASE"/>
    <property type="match status" value="1"/>
</dbReference>
<dbReference type="GO" id="GO:0019693">
    <property type="term" value="P:ribose phosphate metabolic process"/>
    <property type="evidence" value="ECO:0007669"/>
    <property type="project" value="TreeGrafter"/>
</dbReference>
<evidence type="ECO:0000256" key="3">
    <source>
        <dbReference type="RuleBase" id="RU003476"/>
    </source>
</evidence>
<dbReference type="FunFam" id="3.90.79.10:FF:000024">
    <property type="entry name" value="ADP-ribose pyrophosphatase"/>
    <property type="match status" value="1"/>
</dbReference>
<dbReference type="InterPro" id="IPR015797">
    <property type="entry name" value="NUDIX_hydrolase-like_dom_sf"/>
</dbReference>
<dbReference type="STRING" id="1413210.U472_05760"/>
<evidence type="ECO:0000313" key="5">
    <source>
        <dbReference type="EMBL" id="SNY36875.1"/>
    </source>
</evidence>
<evidence type="ECO:0000256" key="2">
    <source>
        <dbReference type="ARBA" id="ARBA00022801"/>
    </source>
</evidence>
<dbReference type="SUPFAM" id="SSF55811">
    <property type="entry name" value="Nudix"/>
    <property type="match status" value="1"/>
</dbReference>
<evidence type="ECO:0000313" key="6">
    <source>
        <dbReference type="Proteomes" id="UP000219573"/>
    </source>
</evidence>
<protein>
    <submittedName>
        <fullName evidence="5">ADP-ribose pyrophosphatase</fullName>
    </submittedName>
</protein>
<dbReference type="PROSITE" id="PS51462">
    <property type="entry name" value="NUDIX"/>
    <property type="match status" value="1"/>
</dbReference>
<sequence length="188" mass="21498">MKSLERMDKMDTLKEKTVSSKRIFEGNIINLRVDEVELPNGNLSKREIVEHSGGVAVVACKDSKVILVEQFRKPGEEILLELPAGKLEKGEDKKECAHRELEEETGYRAASLEWLCSFYTSPGFTDEIIEIYLAKELTEYEQNPDDDEFVRIKELEIAEVAKMLAEGKFRDAKTIIGLQYLLAQLDRQ</sequence>
<dbReference type="PROSITE" id="PS00893">
    <property type="entry name" value="NUDIX_BOX"/>
    <property type="match status" value="1"/>
</dbReference>
<dbReference type="GO" id="GO:0006753">
    <property type="term" value="P:nucleoside phosphate metabolic process"/>
    <property type="evidence" value="ECO:0007669"/>
    <property type="project" value="TreeGrafter"/>
</dbReference>
<dbReference type="InterPro" id="IPR000086">
    <property type="entry name" value="NUDIX_hydrolase_dom"/>
</dbReference>
<dbReference type="InterPro" id="IPR020476">
    <property type="entry name" value="Nudix_hydrolase"/>
</dbReference>
<comment type="similarity">
    <text evidence="3">Belongs to the Nudix hydrolase family.</text>
</comment>
<comment type="cofactor">
    <cofactor evidence="1">
        <name>Mg(2+)</name>
        <dbReference type="ChEBI" id="CHEBI:18420"/>
    </cofactor>
</comment>
<evidence type="ECO:0000259" key="4">
    <source>
        <dbReference type="PROSITE" id="PS51462"/>
    </source>
</evidence>
<dbReference type="GO" id="GO:0016462">
    <property type="term" value="F:pyrophosphatase activity"/>
    <property type="evidence" value="ECO:0007669"/>
    <property type="project" value="UniProtKB-ARBA"/>
</dbReference>
<keyword evidence="2 3" id="KW-0378">Hydrolase</keyword>
<dbReference type="Pfam" id="PF00293">
    <property type="entry name" value="NUDIX"/>
    <property type="match status" value="1"/>
</dbReference>
<dbReference type="PANTHER" id="PTHR11839:SF18">
    <property type="entry name" value="NUDIX HYDROLASE DOMAIN-CONTAINING PROTEIN"/>
    <property type="match status" value="1"/>
</dbReference>
<dbReference type="AlphaFoldDB" id="A0A285HMC5"/>
<gene>
    <name evidence="5" type="ORF">SAMN06265827_12149</name>
</gene>
<dbReference type="EMBL" id="OBDZ01000021">
    <property type="protein sequence ID" value="SNY36875.1"/>
    <property type="molecule type" value="Genomic_DNA"/>
</dbReference>
<accession>A0A285HMC5</accession>
<dbReference type="Gene3D" id="3.90.79.10">
    <property type="entry name" value="Nucleoside Triphosphate Pyrophosphohydrolase"/>
    <property type="match status" value="1"/>
</dbReference>
<dbReference type="PRINTS" id="PR00502">
    <property type="entry name" value="NUDIXFAMILY"/>
</dbReference>